<dbReference type="RefSeq" id="WP_025434610.1">
    <property type="nucleotide sequence ID" value="NZ_CP007452.1"/>
</dbReference>
<reference evidence="2 3" key="1">
    <citation type="journal article" date="2014" name="Genome Announc.">
        <title>Complete Genome Sequence of Amino Acid-Utilizing Eubacterium acidaminophilum al-2 (DSM 3953).</title>
        <authorList>
            <person name="Poehlein A."/>
            <person name="Andreesen J.R."/>
            <person name="Daniel R."/>
        </authorList>
    </citation>
    <scope>NUCLEOTIDE SEQUENCE [LARGE SCALE GENOMIC DNA]</scope>
    <source>
        <strain evidence="2 3">DSM 3953</strain>
    </source>
</reference>
<name>W8THA0_PEPAC</name>
<dbReference type="InterPro" id="IPR038186">
    <property type="entry name" value="CHAD_dom_sf"/>
</dbReference>
<dbReference type="Gene3D" id="1.40.20.10">
    <property type="entry name" value="CHAD domain"/>
    <property type="match status" value="1"/>
</dbReference>
<accession>W8THA0</accession>
<evidence type="ECO:0000313" key="3">
    <source>
        <dbReference type="Proteomes" id="UP000019591"/>
    </source>
</evidence>
<dbReference type="KEGG" id="eac:EAL2_c02640"/>
<feature type="domain" description="CHAD" evidence="1">
    <location>
        <begin position="1"/>
        <end position="275"/>
    </location>
</feature>
<dbReference type="PANTHER" id="PTHR39339:SF1">
    <property type="entry name" value="CHAD DOMAIN-CONTAINING PROTEIN"/>
    <property type="match status" value="1"/>
</dbReference>
<evidence type="ECO:0000259" key="1">
    <source>
        <dbReference type="PROSITE" id="PS51708"/>
    </source>
</evidence>
<sequence length="278" mass="32145">MDYEIDVMNAYMDKLLGRLDTELNKCKAHSSEKAVHDARVSIRRIISAIEILDAVSHTDDKSSQKHLKRLKDIHKLFSPLRDTHISIMYADGMASDFPKIDIFIEYLHSREKRLSFKLQKKLEAVAIESLKKATDAVKLAIYGQFKEKELYCELRKRSDEAFCKVADLIDSVDTSDMESIHNVRIAFKRFRYMVEVLNELQPVEEYMLSGMKAVQDELGAIQDITVVADLLKRFIEKKSPGGQLLSLESHELLRRQKRLVENFAATADDIKNIWRVLR</sequence>
<dbReference type="AlphaFoldDB" id="W8THA0"/>
<dbReference type="STRING" id="1286171.EAL2_c02640"/>
<protein>
    <recommendedName>
        <fullName evidence="1">CHAD domain-containing protein</fullName>
    </recommendedName>
</protein>
<dbReference type="PROSITE" id="PS51708">
    <property type="entry name" value="CHAD"/>
    <property type="match status" value="1"/>
</dbReference>
<dbReference type="EMBL" id="CP007452">
    <property type="protein sequence ID" value="AHM55567.1"/>
    <property type="molecule type" value="Genomic_DNA"/>
</dbReference>
<dbReference type="eggNOG" id="COG5607">
    <property type="taxonomic scope" value="Bacteria"/>
</dbReference>
<organism evidence="2 3">
    <name type="scientific">Peptoclostridium acidaminophilum DSM 3953</name>
    <dbReference type="NCBI Taxonomy" id="1286171"/>
    <lineage>
        <taxon>Bacteria</taxon>
        <taxon>Bacillati</taxon>
        <taxon>Bacillota</taxon>
        <taxon>Clostridia</taxon>
        <taxon>Peptostreptococcales</taxon>
        <taxon>Peptoclostridiaceae</taxon>
        <taxon>Peptoclostridium</taxon>
    </lineage>
</organism>
<dbReference type="PANTHER" id="PTHR39339">
    <property type="entry name" value="SLR1444 PROTEIN"/>
    <property type="match status" value="1"/>
</dbReference>
<dbReference type="Pfam" id="PF05235">
    <property type="entry name" value="CHAD"/>
    <property type="match status" value="1"/>
</dbReference>
<dbReference type="HOGENOM" id="CLU_1000197_0_0_9"/>
<evidence type="ECO:0000313" key="2">
    <source>
        <dbReference type="EMBL" id="AHM55567.1"/>
    </source>
</evidence>
<keyword evidence="3" id="KW-1185">Reference proteome</keyword>
<dbReference type="Proteomes" id="UP000019591">
    <property type="component" value="Chromosome"/>
</dbReference>
<proteinExistence type="predicted"/>
<dbReference type="InterPro" id="IPR007899">
    <property type="entry name" value="CHAD_dom"/>
</dbReference>
<dbReference type="SMART" id="SM00880">
    <property type="entry name" value="CHAD"/>
    <property type="match status" value="1"/>
</dbReference>
<dbReference type="PATRIC" id="fig|1286171.3.peg.201"/>
<gene>
    <name evidence="2" type="ORF">EAL2_c02640</name>
</gene>
<dbReference type="OrthoDB" id="3034217at2"/>